<evidence type="ECO:0000313" key="2">
    <source>
        <dbReference type="Proteomes" id="UP000030764"/>
    </source>
</evidence>
<dbReference type="Proteomes" id="UP000030764">
    <property type="component" value="Unassembled WGS sequence"/>
</dbReference>
<reference evidence="1 2" key="1">
    <citation type="journal article" date="2014" name="Nat. Genet.">
        <title>Genome and transcriptome of the porcine whipworm Trichuris suis.</title>
        <authorList>
            <person name="Jex A.R."/>
            <person name="Nejsum P."/>
            <person name="Schwarz E.M."/>
            <person name="Hu L."/>
            <person name="Young N.D."/>
            <person name="Hall R.S."/>
            <person name="Korhonen P.K."/>
            <person name="Liao S."/>
            <person name="Thamsborg S."/>
            <person name="Xia J."/>
            <person name="Xu P."/>
            <person name="Wang S."/>
            <person name="Scheerlinck J.P."/>
            <person name="Hofmann A."/>
            <person name="Sternberg P.W."/>
            <person name="Wang J."/>
            <person name="Gasser R.B."/>
        </authorList>
    </citation>
    <scope>NUCLEOTIDE SEQUENCE [LARGE SCALE GENOMIC DNA]</scope>
    <source>
        <strain evidence="1">DCEP-RM93M</strain>
    </source>
</reference>
<proteinExistence type="predicted"/>
<protein>
    <submittedName>
        <fullName evidence="1">Uncharacterized protein</fullName>
    </submittedName>
</protein>
<name>A0A085M0C6_9BILA</name>
<accession>A0A085M0C6</accession>
<sequence>MLHEDFSDENGREWASHWGSIILLEEFFLEPEVVSFFHAEGNQLEDMERTEIRPMREIDVCHE</sequence>
<evidence type="ECO:0000313" key="1">
    <source>
        <dbReference type="EMBL" id="KFD50672.1"/>
    </source>
</evidence>
<keyword evidence="2" id="KW-1185">Reference proteome</keyword>
<dbReference type="AlphaFoldDB" id="A0A085M0C6"/>
<gene>
    <name evidence="1" type="ORF">M513_08479</name>
</gene>
<organism evidence="1 2">
    <name type="scientific">Trichuris suis</name>
    <name type="common">pig whipworm</name>
    <dbReference type="NCBI Taxonomy" id="68888"/>
    <lineage>
        <taxon>Eukaryota</taxon>
        <taxon>Metazoa</taxon>
        <taxon>Ecdysozoa</taxon>
        <taxon>Nematoda</taxon>
        <taxon>Enoplea</taxon>
        <taxon>Dorylaimia</taxon>
        <taxon>Trichinellida</taxon>
        <taxon>Trichuridae</taxon>
        <taxon>Trichuris</taxon>
    </lineage>
</organism>
<dbReference type="EMBL" id="KL363250">
    <property type="protein sequence ID" value="KFD50672.1"/>
    <property type="molecule type" value="Genomic_DNA"/>
</dbReference>